<protein>
    <submittedName>
        <fullName evidence="1">Uncharacterized protein</fullName>
    </submittedName>
</protein>
<reference evidence="1 2" key="1">
    <citation type="submission" date="2018-08" db="EMBL/GenBank/DDBJ databases">
        <authorList>
            <person name="Laetsch R D."/>
            <person name="Stevens L."/>
            <person name="Kumar S."/>
            <person name="Blaxter L. M."/>
        </authorList>
    </citation>
    <scope>NUCLEOTIDE SEQUENCE [LARGE SCALE GENOMIC DNA]</scope>
</reference>
<sequence length="81" mass="9270">MLTCDLERVAEKNWSRLTTDYAHAITAPTVIPAEMPVENVIVKSSFGCELSTLNRDVDEFQIPPVFRPRLIYLSRYLRGVD</sequence>
<evidence type="ECO:0000313" key="1">
    <source>
        <dbReference type="EMBL" id="VBB33910.1"/>
    </source>
</evidence>
<gene>
    <name evidence="1" type="ORF">NAV_LOCUS8701</name>
</gene>
<name>A0A498SUZ0_ACAVI</name>
<dbReference type="Proteomes" id="UP000276991">
    <property type="component" value="Unassembled WGS sequence"/>
</dbReference>
<organism evidence="1 2">
    <name type="scientific">Acanthocheilonema viteae</name>
    <name type="common">Filarial nematode worm</name>
    <name type="synonym">Dipetalonema viteae</name>
    <dbReference type="NCBI Taxonomy" id="6277"/>
    <lineage>
        <taxon>Eukaryota</taxon>
        <taxon>Metazoa</taxon>
        <taxon>Ecdysozoa</taxon>
        <taxon>Nematoda</taxon>
        <taxon>Chromadorea</taxon>
        <taxon>Rhabditida</taxon>
        <taxon>Spirurina</taxon>
        <taxon>Spiruromorpha</taxon>
        <taxon>Filarioidea</taxon>
        <taxon>Onchocercidae</taxon>
        <taxon>Acanthocheilonema</taxon>
    </lineage>
</organism>
<accession>A0A498SUZ0</accession>
<dbReference type="AlphaFoldDB" id="A0A498SUZ0"/>
<proteinExistence type="predicted"/>
<dbReference type="EMBL" id="UPTC01002818">
    <property type="protein sequence ID" value="VBB33910.1"/>
    <property type="molecule type" value="Genomic_DNA"/>
</dbReference>
<evidence type="ECO:0000313" key="2">
    <source>
        <dbReference type="Proteomes" id="UP000276991"/>
    </source>
</evidence>
<keyword evidence="2" id="KW-1185">Reference proteome</keyword>